<evidence type="ECO:0000256" key="1">
    <source>
        <dbReference type="ARBA" id="ARBA00007692"/>
    </source>
</evidence>
<dbReference type="Pfam" id="PF02536">
    <property type="entry name" value="mTERF"/>
    <property type="match status" value="2"/>
</dbReference>
<evidence type="ECO:0000256" key="3">
    <source>
        <dbReference type="ARBA" id="ARBA00022946"/>
    </source>
</evidence>
<dbReference type="SMART" id="SM00733">
    <property type="entry name" value="Mterf"/>
    <property type="match status" value="7"/>
</dbReference>
<dbReference type="EMBL" id="QGKW02000276">
    <property type="protein sequence ID" value="KAF2606092.1"/>
    <property type="molecule type" value="Genomic_DNA"/>
</dbReference>
<sequence length="530" mass="61039">MASKLKPFINLRRYTPNRSLSSNPSSQSNYRKQISLANLLQRHGFPPSFLQHFLSKNTFLSNSDLSETEASLSILLSLKLPQKQLVSLIHDCPNVLRPNFLEKWRLPLSGLSSSSAIKSVLEHSIRFGINPDKFHECTNVLKGLGFCDSTVSKVLESFPNVLALDEIEIHRKVEFLIGIDVPNIERFFHVFPEILGISIDSKLKPLLDEFIRIGFSKEEIKKEIFREPRVLGLELGELSRCLELIKSLKCREVIKDEILKEGLFRAGFEVKVRVDCLCRRGLIRREAFKVVWKEPRVVLYEVDEVEKKVEFLTNRMGFRVKCLADVPEYLGVNFQKQIVPRYDVVEYLRLRGGIGCDVGLKGLIKPSMKRFYNLYVKPYPECERIFGKRREDARLAHQIFYNNHQKRFMLDHAWKELRNDQKWCALATAKLPSSKKRKFDDGGDSSSSQATKNKRPPGVKAAKASCKKKVVEENSLNAFQSMWTIKQQDLLMKERLSKMSLLDSLIGKQEPLAEYEEALKKKLITDLMSS</sequence>
<dbReference type="PANTHER" id="PTHR13068">
    <property type="entry name" value="CGI-12 PROTEIN-RELATED"/>
    <property type="match status" value="1"/>
</dbReference>
<reference evidence="5" key="1">
    <citation type="submission" date="2019-12" db="EMBL/GenBank/DDBJ databases">
        <title>Genome sequencing and annotation of Brassica cretica.</title>
        <authorList>
            <person name="Studholme D.J."/>
            <person name="Sarris P.F."/>
        </authorList>
    </citation>
    <scope>NUCLEOTIDE SEQUENCE</scope>
    <source>
        <strain evidence="5">PFS-001/15</strain>
        <tissue evidence="5">Leaf</tissue>
    </source>
</reference>
<evidence type="ECO:0000256" key="2">
    <source>
        <dbReference type="ARBA" id="ARBA00022472"/>
    </source>
</evidence>
<name>A0A8S9LI27_BRACR</name>
<comment type="caution">
    <text evidence="5">The sequence shown here is derived from an EMBL/GenBank/DDBJ whole genome shotgun (WGS) entry which is preliminary data.</text>
</comment>
<accession>A0A8S9LI27</accession>
<feature type="region of interest" description="Disordered" evidence="4">
    <location>
        <begin position="434"/>
        <end position="464"/>
    </location>
</feature>
<keyword evidence="2" id="KW-0806">Transcription termination</keyword>
<keyword evidence="3" id="KW-0809">Transit peptide</keyword>
<dbReference type="GO" id="GO:0006353">
    <property type="term" value="P:DNA-templated transcription termination"/>
    <property type="evidence" value="ECO:0007669"/>
    <property type="project" value="UniProtKB-KW"/>
</dbReference>
<gene>
    <name evidence="5" type="ORF">F2Q68_00046417</name>
</gene>
<keyword evidence="2" id="KW-0804">Transcription</keyword>
<protein>
    <submittedName>
        <fullName evidence="5">Uncharacterized protein</fullName>
    </submittedName>
</protein>
<proteinExistence type="inferred from homology"/>
<dbReference type="GO" id="GO:0005737">
    <property type="term" value="C:cytoplasm"/>
    <property type="evidence" value="ECO:0007669"/>
    <property type="project" value="UniProtKB-ARBA"/>
</dbReference>
<dbReference type="Gene3D" id="1.25.70.10">
    <property type="entry name" value="Transcription termination factor 3, mitochondrial"/>
    <property type="match status" value="2"/>
</dbReference>
<dbReference type="InterPro" id="IPR003690">
    <property type="entry name" value="MTERF"/>
</dbReference>
<dbReference type="PANTHER" id="PTHR13068:SF23">
    <property type="entry name" value="TRANSCRIPTION TERMINATION FACTOR MTERF15, MITOCHONDRIAL"/>
    <property type="match status" value="1"/>
</dbReference>
<comment type="similarity">
    <text evidence="1">Belongs to the mTERF family.</text>
</comment>
<dbReference type="InterPro" id="IPR038538">
    <property type="entry name" value="MTERF_sf"/>
</dbReference>
<dbReference type="Proteomes" id="UP000712281">
    <property type="component" value="Unassembled WGS sequence"/>
</dbReference>
<evidence type="ECO:0000256" key="4">
    <source>
        <dbReference type="SAM" id="MobiDB-lite"/>
    </source>
</evidence>
<keyword evidence="2" id="KW-0805">Transcription regulation</keyword>
<evidence type="ECO:0000313" key="5">
    <source>
        <dbReference type="EMBL" id="KAF2606092.1"/>
    </source>
</evidence>
<dbReference type="GO" id="GO:0003676">
    <property type="term" value="F:nucleic acid binding"/>
    <property type="evidence" value="ECO:0007669"/>
    <property type="project" value="InterPro"/>
</dbReference>
<organism evidence="5 6">
    <name type="scientific">Brassica cretica</name>
    <name type="common">Mustard</name>
    <dbReference type="NCBI Taxonomy" id="69181"/>
    <lineage>
        <taxon>Eukaryota</taxon>
        <taxon>Viridiplantae</taxon>
        <taxon>Streptophyta</taxon>
        <taxon>Embryophyta</taxon>
        <taxon>Tracheophyta</taxon>
        <taxon>Spermatophyta</taxon>
        <taxon>Magnoliopsida</taxon>
        <taxon>eudicotyledons</taxon>
        <taxon>Gunneridae</taxon>
        <taxon>Pentapetalae</taxon>
        <taxon>rosids</taxon>
        <taxon>malvids</taxon>
        <taxon>Brassicales</taxon>
        <taxon>Brassicaceae</taxon>
        <taxon>Brassiceae</taxon>
        <taxon>Brassica</taxon>
    </lineage>
</organism>
<evidence type="ECO:0000313" key="6">
    <source>
        <dbReference type="Proteomes" id="UP000712281"/>
    </source>
</evidence>
<dbReference type="AlphaFoldDB" id="A0A8S9LI27"/>